<evidence type="ECO:0000259" key="6">
    <source>
        <dbReference type="Pfam" id="PF25005"/>
    </source>
</evidence>
<evidence type="ECO:0000256" key="2">
    <source>
        <dbReference type="ARBA" id="ARBA00010565"/>
    </source>
</evidence>
<dbReference type="AlphaFoldDB" id="A0A9W4WUY7"/>
<feature type="domain" description="GINS subunit" evidence="5">
    <location>
        <begin position="69"/>
        <end position="172"/>
    </location>
</feature>
<reference evidence="7" key="1">
    <citation type="submission" date="2022-08" db="EMBL/GenBank/DDBJ databases">
        <authorList>
            <person name="Kallberg Y."/>
            <person name="Tangrot J."/>
            <person name="Rosling A."/>
        </authorList>
    </citation>
    <scope>NUCLEOTIDE SEQUENCE</scope>
    <source>
        <strain evidence="7">Wild A</strain>
    </source>
</reference>
<dbReference type="GO" id="GO:0000727">
    <property type="term" value="P:double-strand break repair via break-induced replication"/>
    <property type="evidence" value="ECO:0007669"/>
    <property type="project" value="TreeGrafter"/>
</dbReference>
<dbReference type="Pfam" id="PF25005">
    <property type="entry name" value="PSF2_N"/>
    <property type="match status" value="1"/>
</dbReference>
<dbReference type="InterPro" id="IPR036224">
    <property type="entry name" value="GINS_bundle-like_dom_sf"/>
</dbReference>
<comment type="subcellular location">
    <subcellularLocation>
        <location evidence="1">Nucleus</location>
    </subcellularLocation>
</comment>
<dbReference type="CDD" id="cd11712">
    <property type="entry name" value="GINS_A_psf2"/>
    <property type="match status" value="1"/>
</dbReference>
<organism evidence="7 8">
    <name type="scientific">Funneliformis geosporum</name>
    <dbReference type="NCBI Taxonomy" id="1117311"/>
    <lineage>
        <taxon>Eukaryota</taxon>
        <taxon>Fungi</taxon>
        <taxon>Fungi incertae sedis</taxon>
        <taxon>Mucoromycota</taxon>
        <taxon>Glomeromycotina</taxon>
        <taxon>Glomeromycetes</taxon>
        <taxon>Glomerales</taxon>
        <taxon>Glomeraceae</taxon>
        <taxon>Funneliformis</taxon>
    </lineage>
</organism>
<protein>
    <submittedName>
        <fullName evidence="7">5164_t:CDS:1</fullName>
    </submittedName>
</protein>
<dbReference type="Proteomes" id="UP001153678">
    <property type="component" value="Unassembled WGS sequence"/>
</dbReference>
<dbReference type="InterPro" id="IPR007257">
    <property type="entry name" value="GINS_Psf2"/>
</dbReference>
<comment type="caution">
    <text evidence="7">The sequence shown here is derived from an EMBL/GenBank/DDBJ whole genome shotgun (WGS) entry which is preliminary data.</text>
</comment>
<dbReference type="EMBL" id="CAMKVN010005393">
    <property type="protein sequence ID" value="CAI2188763.1"/>
    <property type="molecule type" value="Genomic_DNA"/>
</dbReference>
<evidence type="ECO:0000259" key="5">
    <source>
        <dbReference type="Pfam" id="PF05916"/>
    </source>
</evidence>
<evidence type="ECO:0000313" key="7">
    <source>
        <dbReference type="EMBL" id="CAI2188763.1"/>
    </source>
</evidence>
<evidence type="ECO:0000256" key="3">
    <source>
        <dbReference type="ARBA" id="ARBA00022705"/>
    </source>
</evidence>
<dbReference type="SUPFAM" id="SSF158573">
    <property type="entry name" value="GINS helical bundle-like"/>
    <property type="match status" value="1"/>
</dbReference>
<dbReference type="PANTHER" id="PTHR12772">
    <property type="entry name" value="DNA REPLICATION COMPLEX GINS PROTEIN PSF2"/>
    <property type="match status" value="1"/>
</dbReference>
<accession>A0A9W4WUY7</accession>
<dbReference type="InterPro" id="IPR056784">
    <property type="entry name" value="PSF2_N"/>
</dbReference>
<gene>
    <name evidence="7" type="ORF">FWILDA_LOCUS13743</name>
</gene>
<dbReference type="Pfam" id="PF05916">
    <property type="entry name" value="Sld5"/>
    <property type="match status" value="1"/>
</dbReference>
<dbReference type="OrthoDB" id="1938138at2759"/>
<dbReference type="Gene3D" id="1.20.58.1020">
    <property type="match status" value="1"/>
</dbReference>
<keyword evidence="3" id="KW-0235">DNA replication</keyword>
<dbReference type="InterPro" id="IPR021151">
    <property type="entry name" value="GINS_A"/>
</dbReference>
<proteinExistence type="inferred from homology"/>
<dbReference type="GO" id="GO:0006260">
    <property type="term" value="P:DNA replication"/>
    <property type="evidence" value="ECO:0007669"/>
    <property type="project" value="UniProtKB-KW"/>
</dbReference>
<dbReference type="CDD" id="cd21694">
    <property type="entry name" value="GINS_B_Psf2"/>
    <property type="match status" value="1"/>
</dbReference>
<dbReference type="GO" id="GO:0000811">
    <property type="term" value="C:GINS complex"/>
    <property type="evidence" value="ECO:0007669"/>
    <property type="project" value="TreeGrafter"/>
</dbReference>
<evidence type="ECO:0000256" key="1">
    <source>
        <dbReference type="ARBA" id="ARBA00004123"/>
    </source>
</evidence>
<name>A0A9W4WUY7_9GLOM</name>
<evidence type="ECO:0000256" key="4">
    <source>
        <dbReference type="ARBA" id="ARBA00023242"/>
    </source>
</evidence>
<feature type="domain" description="DNA replication complex GINS protein PSF2 N-terminal" evidence="6">
    <location>
        <begin position="6"/>
        <end position="62"/>
    </location>
</feature>
<keyword evidence="4" id="KW-0539">Nucleus</keyword>
<sequence length="223" mass="26124">MPINTNDLRFFAEDELVTIEPFFKEEALILSSRTFGPFEPPKKLEMPLWAALALKERKQCKIFPPECLTIEFLENRLELEDSLDINYGHKPLSNLPKYFIEFSKILLENAEDDIENPARVRYLLQKLKEIRENKIEKKLNDLEVNGLKMKNLTTSEVHKIRPTFTMALEGIRKLDGVRSEDPKKPPVQVNGMQEIDHLELNGRDDDMNLEDYRMDLDDTIIYD</sequence>
<dbReference type="SUPFAM" id="SSF160059">
    <property type="entry name" value="PriA/YqbF domain"/>
    <property type="match status" value="1"/>
</dbReference>
<comment type="similarity">
    <text evidence="2">Belongs to the GINS2/PSF2 family.</text>
</comment>
<evidence type="ECO:0000313" key="8">
    <source>
        <dbReference type="Proteomes" id="UP001153678"/>
    </source>
</evidence>
<keyword evidence="8" id="KW-1185">Reference proteome</keyword>
<dbReference type="PANTHER" id="PTHR12772:SF0">
    <property type="entry name" value="DNA REPLICATION COMPLEX GINS PROTEIN PSF2"/>
    <property type="match status" value="1"/>
</dbReference>
<dbReference type="Gene3D" id="3.40.5.50">
    <property type="match status" value="1"/>
</dbReference>